<feature type="region of interest" description="Disordered" evidence="8">
    <location>
        <begin position="724"/>
        <end position="810"/>
    </location>
</feature>
<dbReference type="Pfam" id="PF02854">
    <property type="entry name" value="MIF4G"/>
    <property type="match status" value="1"/>
</dbReference>
<dbReference type="InterPro" id="IPR022745">
    <property type="entry name" value="eIF4G1_eIF4E-bd"/>
</dbReference>
<keyword evidence="6" id="KW-0694">RNA-binding</keyword>
<name>X8J2C4_9AGAM</name>
<protein>
    <submittedName>
        <fullName evidence="10">Eukaryotic translation initiation factor 4G, putative</fullName>
    </submittedName>
</protein>
<dbReference type="GO" id="GO:0010494">
    <property type="term" value="C:cytoplasmic stress granule"/>
    <property type="evidence" value="ECO:0007669"/>
    <property type="project" value="UniProtKB-ARBA"/>
</dbReference>
<evidence type="ECO:0000256" key="3">
    <source>
        <dbReference type="ARBA" id="ARBA00022490"/>
    </source>
</evidence>
<dbReference type="InterPro" id="IPR016024">
    <property type="entry name" value="ARM-type_fold"/>
</dbReference>
<evidence type="ECO:0000313" key="11">
    <source>
        <dbReference type="Proteomes" id="UP000030108"/>
    </source>
</evidence>
<feature type="compositionally biased region" description="Basic and acidic residues" evidence="8">
    <location>
        <begin position="777"/>
        <end position="793"/>
    </location>
</feature>
<dbReference type="AlphaFoldDB" id="X8J2C4"/>
<feature type="region of interest" description="Disordered" evidence="8">
    <location>
        <begin position="119"/>
        <end position="142"/>
    </location>
</feature>
<feature type="compositionally biased region" description="Polar residues" evidence="8">
    <location>
        <begin position="406"/>
        <end position="416"/>
    </location>
</feature>
<comment type="similarity">
    <text evidence="2">Belongs to the eukaryotic initiation factor 4G family.</text>
</comment>
<feature type="compositionally biased region" description="Polar residues" evidence="8">
    <location>
        <begin position="727"/>
        <end position="744"/>
    </location>
</feature>
<dbReference type="SUPFAM" id="SSF101489">
    <property type="entry name" value="Eukaryotic initiation factor 4f subunit eIF4g, eIF4e-binding domain"/>
    <property type="match status" value="1"/>
</dbReference>
<dbReference type="PANTHER" id="PTHR23253">
    <property type="entry name" value="EUKARYOTIC TRANSLATION INITIATION FACTOR 4 GAMMA"/>
    <property type="match status" value="1"/>
</dbReference>
<feature type="compositionally biased region" description="Polar residues" evidence="8">
    <location>
        <begin position="127"/>
        <end position="142"/>
    </location>
</feature>
<dbReference type="SMART" id="SM00543">
    <property type="entry name" value="MIF4G"/>
    <property type="match status" value="1"/>
</dbReference>
<sequence length="1126" mass="122516">MPGKDDFQFRLAQWILDQLKSAKELEAVSQQFSLLVTQTQEQSIGDLYMHIGGLILERTNRVRPEGSNNDIGLCAELCYNLLAIHFEQRSDISAQVALVHEHLFCLCIDSISARNTVESAKTHDSGEASTGLGTPPSSSDNETAIEKNSELLFHLFNFQLISLAQISQYIFRVISSHGASIGNRLSNAVVGVRLLAKLFPGSPGPWKKQLDSFNKWIDTHSTLEGNNTSITWDDASQGNEQNATPTGDQIAEAKSPSSPLVQSQIRFYGEDELDDTAGNNLGNPPRTPSTSRAESPIEGSSEERRLSTEVVTSAERQTASSGAVNPTKNFPKNKKRVVEAKRIAEEEREAKEETSQRQELQAAKCDAIDETKREPEWVHVVREKAQEHKPKEEEKQIKEQAPPQWVPTQRQVATASTPPPRGLASGFNDRNNPVQFLPQHQHPHMPQIHQPAMQSSSRPPTAQPRPPSTPSVPNSVSPYHPPINTSLQAPASVPSPSLIVTAQPFIPGNLRRRVNTIRISTPNGDAVTFEGQIPASPKEATADEARNTISASLVSYLKPANGLLPSTVPDRPSPLSTSTTPGRPKRPVPGPLDLTSAQGNRSAAPPSALASARIFEDLNLVPYPETIKAPNPDLNISAAPGKFRYDRDFLLQFMGVCKERPDSLPALDMIGLEPGEGAAGYPNTGRPDRRRVGSLGMGNAPPLQRQASIGLGLGTGLANRSGFAMGNFQSPSNSQSRFEASSTGRAGGMPFASGTASRLTPMSRSASQGGVGGGSSREAKRTRSQRGRDRGDNVRGSGFQTPANQASNFEPIVPLEQSENRWVAGSTQRNPQQVEERQLVDRKVKALLNKLTMEKFDSISDQIIEWANKSEQEKDGSTLMQVIKLVFEKAKDEATFSEMYARLCRKMMERVSPNVQDETIKNSEGQPITGGMLFRKYLLNRCQEDFERGWSAKEAALAAAALKSGEDKAAEAASENNGEAVLYSEEYYAAAKAKRQGLGLVRFIANAAMYGGNNVVVLAKNLLSTARTRSVISPEPFEHGIIPSIAFGSAKSQSLRPLAMPTTRPDPPKSDKLPKPDLPITNTITAKTLKSYLATALQILVLDVRPRDQVGSRRIPLDNVISGSAR</sequence>
<feature type="region of interest" description="Disordered" evidence="8">
    <location>
        <begin position="563"/>
        <end position="605"/>
    </location>
</feature>
<dbReference type="Proteomes" id="UP000030108">
    <property type="component" value="Unassembled WGS sequence"/>
</dbReference>
<evidence type="ECO:0000256" key="2">
    <source>
        <dbReference type="ARBA" id="ARBA00005775"/>
    </source>
</evidence>
<dbReference type="FunFam" id="1.25.40.180:FF:000020">
    <property type="entry name" value="Eukaryotic translation initiation factor subunit"/>
    <property type="match status" value="1"/>
</dbReference>
<dbReference type="EMBL" id="JATN01000322">
    <property type="protein sequence ID" value="EUC56493.1"/>
    <property type="molecule type" value="Genomic_DNA"/>
</dbReference>
<feature type="compositionally biased region" description="Pro residues" evidence="8">
    <location>
        <begin position="461"/>
        <end position="470"/>
    </location>
</feature>
<dbReference type="PANTHER" id="PTHR23253:SF9">
    <property type="entry name" value="EUKARYOTIC TRANSLATION INITIATION FACTOR 4 GAMMA 2"/>
    <property type="match status" value="1"/>
</dbReference>
<feature type="region of interest" description="Disordered" evidence="8">
    <location>
        <begin position="227"/>
        <end position="260"/>
    </location>
</feature>
<dbReference type="Gene3D" id="1.25.40.180">
    <property type="match status" value="1"/>
</dbReference>
<evidence type="ECO:0000256" key="7">
    <source>
        <dbReference type="ARBA" id="ARBA00022917"/>
    </source>
</evidence>
<feature type="compositionally biased region" description="Basic and acidic residues" evidence="8">
    <location>
        <begin position="383"/>
        <end position="398"/>
    </location>
</feature>
<feature type="compositionally biased region" description="Polar residues" evidence="8">
    <location>
        <begin position="277"/>
        <end position="293"/>
    </location>
</feature>
<dbReference type="GO" id="GO:0003743">
    <property type="term" value="F:translation initiation factor activity"/>
    <property type="evidence" value="ECO:0007669"/>
    <property type="project" value="UniProtKB-KW"/>
</dbReference>
<evidence type="ECO:0000256" key="4">
    <source>
        <dbReference type="ARBA" id="ARBA00022540"/>
    </source>
</evidence>
<evidence type="ECO:0000259" key="9">
    <source>
        <dbReference type="SMART" id="SM00543"/>
    </source>
</evidence>
<evidence type="ECO:0000256" key="5">
    <source>
        <dbReference type="ARBA" id="ARBA00022553"/>
    </source>
</evidence>
<reference evidence="11" key="1">
    <citation type="journal article" date="2014" name="Genome Announc.">
        <title>Draft genome sequence of the plant-pathogenic soil fungus Rhizoctonia solani anastomosis group 3 strain Rhs1AP.</title>
        <authorList>
            <person name="Cubeta M.A."/>
            <person name="Thomas E."/>
            <person name="Dean R.A."/>
            <person name="Jabaji S."/>
            <person name="Neate S.M."/>
            <person name="Tavantzis S."/>
            <person name="Toda T."/>
            <person name="Vilgalys R."/>
            <person name="Bharathan N."/>
            <person name="Fedorova-Abrams N."/>
            <person name="Pakala S.B."/>
            <person name="Pakala S.M."/>
            <person name="Zafar N."/>
            <person name="Joardar V."/>
            <person name="Losada L."/>
            <person name="Nierman W.C."/>
        </authorList>
    </citation>
    <scope>NUCLEOTIDE SEQUENCE [LARGE SCALE GENOMIC DNA]</scope>
    <source>
        <strain evidence="11">AG-3</strain>
    </source>
</reference>
<evidence type="ECO:0000256" key="6">
    <source>
        <dbReference type="ARBA" id="ARBA00022884"/>
    </source>
</evidence>
<dbReference type="InterPro" id="IPR003890">
    <property type="entry name" value="MIF4G-like_typ-3"/>
</dbReference>
<keyword evidence="7" id="KW-0648">Protein biosynthesis</keyword>
<dbReference type="Pfam" id="PF12152">
    <property type="entry name" value="eIF_4G1"/>
    <property type="match status" value="1"/>
</dbReference>
<feature type="domain" description="MIF4G" evidence="9">
    <location>
        <begin position="841"/>
        <end position="1107"/>
    </location>
</feature>
<dbReference type="Gene3D" id="1.20.970.30">
    <property type="entry name" value="eIF4G, eIF4E-binding domain"/>
    <property type="match status" value="1"/>
</dbReference>
<keyword evidence="5" id="KW-0597">Phosphoprotein</keyword>
<feature type="region of interest" description="Disordered" evidence="8">
    <location>
        <begin position="272"/>
        <end position="336"/>
    </location>
</feature>
<gene>
    <name evidence="10" type="ORF">RSOL_180800</name>
</gene>
<feature type="compositionally biased region" description="Low complexity" evidence="8">
    <location>
        <begin position="438"/>
        <end position="460"/>
    </location>
</feature>
<feature type="compositionally biased region" description="Basic and acidic residues" evidence="8">
    <location>
        <begin position="1066"/>
        <end position="1075"/>
    </location>
</feature>
<proteinExistence type="inferred from homology"/>
<dbReference type="OrthoDB" id="514777at2759"/>
<feature type="region of interest" description="Disordered" evidence="8">
    <location>
        <begin position="383"/>
        <end position="490"/>
    </location>
</feature>
<keyword evidence="4 10" id="KW-0396">Initiation factor</keyword>
<comment type="subcellular location">
    <subcellularLocation>
        <location evidence="1">Cytoplasm</location>
    </subcellularLocation>
</comment>
<feature type="region of interest" description="Disordered" evidence="8">
    <location>
        <begin position="1057"/>
        <end position="1078"/>
    </location>
</feature>
<feature type="compositionally biased region" description="Polar residues" evidence="8">
    <location>
        <begin position="798"/>
        <end position="808"/>
    </location>
</feature>
<organism evidence="10 11">
    <name type="scientific">Rhizoctonia solani AG-3 Rhs1AP</name>
    <dbReference type="NCBI Taxonomy" id="1086054"/>
    <lineage>
        <taxon>Eukaryota</taxon>
        <taxon>Fungi</taxon>
        <taxon>Dikarya</taxon>
        <taxon>Basidiomycota</taxon>
        <taxon>Agaricomycotina</taxon>
        <taxon>Agaricomycetes</taxon>
        <taxon>Cantharellales</taxon>
        <taxon>Ceratobasidiaceae</taxon>
        <taxon>Rhizoctonia</taxon>
    </lineage>
</organism>
<evidence type="ECO:0000313" key="10">
    <source>
        <dbReference type="EMBL" id="EUC56493.1"/>
    </source>
</evidence>
<accession>X8J2C4</accession>
<dbReference type="GO" id="GO:0016281">
    <property type="term" value="C:eukaryotic translation initiation factor 4F complex"/>
    <property type="evidence" value="ECO:0007669"/>
    <property type="project" value="TreeGrafter"/>
</dbReference>
<dbReference type="GO" id="GO:0003729">
    <property type="term" value="F:mRNA binding"/>
    <property type="evidence" value="ECO:0007669"/>
    <property type="project" value="TreeGrafter"/>
</dbReference>
<dbReference type="InterPro" id="IPR036211">
    <property type="entry name" value="eIF4G_eIF4E-bd_sf"/>
</dbReference>
<comment type="caution">
    <text evidence="10">The sequence shown here is derived from an EMBL/GenBank/DDBJ whole genome shotgun (WGS) entry which is preliminary data.</text>
</comment>
<evidence type="ECO:0000256" key="1">
    <source>
        <dbReference type="ARBA" id="ARBA00004496"/>
    </source>
</evidence>
<keyword evidence="3" id="KW-0963">Cytoplasm</keyword>
<feature type="compositionally biased region" description="Polar residues" evidence="8">
    <location>
        <begin position="227"/>
        <end position="247"/>
    </location>
</feature>
<feature type="compositionally biased region" description="Polar residues" evidence="8">
    <location>
        <begin position="309"/>
        <end position="330"/>
    </location>
</feature>
<dbReference type="SUPFAM" id="SSF48371">
    <property type="entry name" value="ARM repeat"/>
    <property type="match status" value="1"/>
</dbReference>
<evidence type="ECO:0000256" key="8">
    <source>
        <dbReference type="SAM" id="MobiDB-lite"/>
    </source>
</evidence>